<evidence type="ECO:0000313" key="4">
    <source>
        <dbReference type="Proteomes" id="UP000562929"/>
    </source>
</evidence>
<comment type="caution">
    <text evidence="3">The sequence shown here is derived from an EMBL/GenBank/DDBJ whole genome shotgun (WGS) entry which is preliminary data.</text>
</comment>
<feature type="compositionally biased region" description="Low complexity" evidence="1">
    <location>
        <begin position="100"/>
        <end position="123"/>
    </location>
</feature>
<feature type="chain" id="PRO_5034643529" evidence="2">
    <location>
        <begin position="20"/>
        <end position="157"/>
    </location>
</feature>
<gene>
    <name evidence="3" type="ORF">GQ602_004591</name>
</gene>
<organism evidence="3 4">
    <name type="scientific">Ophiocordyceps camponoti-floridani</name>
    <dbReference type="NCBI Taxonomy" id="2030778"/>
    <lineage>
        <taxon>Eukaryota</taxon>
        <taxon>Fungi</taxon>
        <taxon>Dikarya</taxon>
        <taxon>Ascomycota</taxon>
        <taxon>Pezizomycotina</taxon>
        <taxon>Sordariomycetes</taxon>
        <taxon>Hypocreomycetidae</taxon>
        <taxon>Hypocreales</taxon>
        <taxon>Ophiocordycipitaceae</taxon>
        <taxon>Ophiocordyceps</taxon>
    </lineage>
</organism>
<proteinExistence type="predicted"/>
<dbReference type="AlphaFoldDB" id="A0A8H4Q765"/>
<feature type="signal peptide" evidence="2">
    <location>
        <begin position="1"/>
        <end position="19"/>
    </location>
</feature>
<evidence type="ECO:0000313" key="3">
    <source>
        <dbReference type="EMBL" id="KAF4587898.1"/>
    </source>
</evidence>
<keyword evidence="2" id="KW-0732">Signal</keyword>
<feature type="region of interest" description="Disordered" evidence="1">
    <location>
        <begin position="99"/>
        <end position="132"/>
    </location>
</feature>
<evidence type="ECO:0000256" key="1">
    <source>
        <dbReference type="SAM" id="MobiDB-lite"/>
    </source>
</evidence>
<name>A0A8H4Q765_9HYPO</name>
<sequence length="157" mass="16227">MYLLTAILVGSLASSGALAAPMGTAGPDGGGGGAACAVYKFDNFFDGPLRKLDFTGFLICKIFPDPIDSGNFKACPTEVRDSYVEKWGNSCGKKHYTSKQMAQMAQSQQQPQQQQAVSSAQPGGFRGGGFQGGGFQGGGFQGGGFPGQFGGFQGRGF</sequence>
<dbReference type="OrthoDB" id="10456799at2759"/>
<dbReference type="EMBL" id="JAACLJ010000004">
    <property type="protein sequence ID" value="KAF4587898.1"/>
    <property type="molecule type" value="Genomic_DNA"/>
</dbReference>
<protein>
    <submittedName>
        <fullName evidence="3">Uncharacterized protein</fullName>
    </submittedName>
</protein>
<reference evidence="3 4" key="1">
    <citation type="journal article" date="2020" name="G3 (Bethesda)">
        <title>Genetic Underpinnings of Host Manipulation by Ophiocordyceps as Revealed by Comparative Transcriptomics.</title>
        <authorList>
            <person name="Will I."/>
            <person name="Das B."/>
            <person name="Trinh T."/>
            <person name="Brachmann A."/>
            <person name="Ohm R.A."/>
            <person name="de Bekker C."/>
        </authorList>
    </citation>
    <scope>NUCLEOTIDE SEQUENCE [LARGE SCALE GENOMIC DNA]</scope>
    <source>
        <strain evidence="3 4">EC05</strain>
    </source>
</reference>
<keyword evidence="4" id="KW-1185">Reference proteome</keyword>
<evidence type="ECO:0000256" key="2">
    <source>
        <dbReference type="SAM" id="SignalP"/>
    </source>
</evidence>
<accession>A0A8H4Q765</accession>
<dbReference type="Proteomes" id="UP000562929">
    <property type="component" value="Unassembled WGS sequence"/>
</dbReference>